<gene>
    <name evidence="6" type="ORF">AOXY_G3073</name>
</gene>
<feature type="region of interest" description="Disordered" evidence="4">
    <location>
        <begin position="150"/>
        <end position="197"/>
    </location>
</feature>
<feature type="region of interest" description="Disordered" evidence="4">
    <location>
        <begin position="213"/>
        <end position="236"/>
    </location>
</feature>
<dbReference type="AlphaFoldDB" id="A0AAD8GF79"/>
<comment type="caution">
    <text evidence="6">The sequence shown here is derived from an EMBL/GenBank/DDBJ whole genome shotgun (WGS) entry which is preliminary data.</text>
</comment>
<feature type="compositionally biased region" description="Basic and acidic residues" evidence="4">
    <location>
        <begin position="340"/>
        <end position="351"/>
    </location>
</feature>
<reference evidence="6" key="1">
    <citation type="submission" date="2022-02" db="EMBL/GenBank/DDBJ databases">
        <title>Atlantic sturgeon de novo genome assembly.</title>
        <authorList>
            <person name="Stock M."/>
            <person name="Klopp C."/>
            <person name="Guiguen Y."/>
            <person name="Cabau C."/>
            <person name="Parinello H."/>
            <person name="Santidrian Yebra-Pimentel E."/>
            <person name="Kuhl H."/>
            <person name="Dirks R.P."/>
            <person name="Guessner J."/>
            <person name="Wuertz S."/>
            <person name="Du K."/>
            <person name="Schartl M."/>
        </authorList>
    </citation>
    <scope>NUCLEOTIDE SEQUENCE</scope>
    <source>
        <strain evidence="6">STURGEONOMICS-FGT-2020</strain>
        <tissue evidence="6">Whole blood</tissue>
    </source>
</reference>
<dbReference type="InterPro" id="IPR037447">
    <property type="entry name" value="Ribosomal_eS10"/>
</dbReference>
<dbReference type="EMBL" id="JAGXEW010000003">
    <property type="protein sequence ID" value="KAK1173046.1"/>
    <property type="molecule type" value="Genomic_DNA"/>
</dbReference>
<feature type="compositionally biased region" description="Polar residues" evidence="4">
    <location>
        <begin position="321"/>
        <end position="331"/>
    </location>
</feature>
<evidence type="ECO:0000313" key="7">
    <source>
        <dbReference type="Proteomes" id="UP001230051"/>
    </source>
</evidence>
<dbReference type="Pfam" id="PF03501">
    <property type="entry name" value="S10_plectin"/>
    <property type="match status" value="1"/>
</dbReference>
<keyword evidence="3" id="KW-0687">Ribonucleoprotein</keyword>
<dbReference type="Proteomes" id="UP001230051">
    <property type="component" value="Unassembled WGS sequence"/>
</dbReference>
<evidence type="ECO:0000256" key="2">
    <source>
        <dbReference type="ARBA" id="ARBA00022980"/>
    </source>
</evidence>
<keyword evidence="7" id="KW-1185">Reference proteome</keyword>
<dbReference type="Gene3D" id="1.10.10.10">
    <property type="entry name" value="Winged helix-like DNA-binding domain superfamily/Winged helix DNA-binding domain"/>
    <property type="match status" value="1"/>
</dbReference>
<evidence type="ECO:0000256" key="4">
    <source>
        <dbReference type="SAM" id="MobiDB-lite"/>
    </source>
</evidence>
<dbReference type="PANTHER" id="PTHR12146">
    <property type="entry name" value="40S RIBOSOMAL PROTEIN S10"/>
    <property type="match status" value="1"/>
</dbReference>
<keyword evidence="2" id="KW-0689">Ribosomal protein</keyword>
<feature type="region of interest" description="Disordered" evidence="4">
    <location>
        <begin position="318"/>
        <end position="351"/>
    </location>
</feature>
<dbReference type="PANTHER" id="PTHR12146:SF25">
    <property type="entry name" value="PLECTIN_ES10 N-TERMINAL DOMAIN-CONTAINING PROTEIN"/>
    <property type="match status" value="1"/>
</dbReference>
<proteinExistence type="inferred from homology"/>
<accession>A0AAD8GF79</accession>
<organism evidence="6 7">
    <name type="scientific">Acipenser oxyrinchus oxyrinchus</name>
    <dbReference type="NCBI Taxonomy" id="40147"/>
    <lineage>
        <taxon>Eukaryota</taxon>
        <taxon>Metazoa</taxon>
        <taxon>Chordata</taxon>
        <taxon>Craniata</taxon>
        <taxon>Vertebrata</taxon>
        <taxon>Euteleostomi</taxon>
        <taxon>Actinopterygii</taxon>
        <taxon>Chondrostei</taxon>
        <taxon>Acipenseriformes</taxon>
        <taxon>Acipenseridae</taxon>
        <taxon>Acipenser</taxon>
    </lineage>
</organism>
<dbReference type="GO" id="GO:0022627">
    <property type="term" value="C:cytosolic small ribosomal subunit"/>
    <property type="evidence" value="ECO:0007669"/>
    <property type="project" value="TreeGrafter"/>
</dbReference>
<feature type="region of interest" description="Disordered" evidence="4">
    <location>
        <begin position="284"/>
        <end position="303"/>
    </location>
</feature>
<evidence type="ECO:0000256" key="1">
    <source>
        <dbReference type="ARBA" id="ARBA00007278"/>
    </source>
</evidence>
<dbReference type="InterPro" id="IPR036388">
    <property type="entry name" value="WH-like_DNA-bd_sf"/>
</dbReference>
<evidence type="ECO:0000256" key="3">
    <source>
        <dbReference type="ARBA" id="ARBA00023274"/>
    </source>
</evidence>
<feature type="non-terminal residue" evidence="6">
    <location>
        <position position="351"/>
    </location>
</feature>
<evidence type="ECO:0000259" key="5">
    <source>
        <dbReference type="Pfam" id="PF03501"/>
    </source>
</evidence>
<dbReference type="GO" id="GO:0003735">
    <property type="term" value="F:structural constituent of ribosome"/>
    <property type="evidence" value="ECO:0007669"/>
    <property type="project" value="TreeGrafter"/>
</dbReference>
<dbReference type="InterPro" id="IPR005326">
    <property type="entry name" value="Plectin_eS10_N"/>
</dbReference>
<dbReference type="GO" id="GO:0003723">
    <property type="term" value="F:RNA binding"/>
    <property type="evidence" value="ECO:0007669"/>
    <property type="project" value="TreeGrafter"/>
</dbReference>
<evidence type="ECO:0000313" key="6">
    <source>
        <dbReference type="EMBL" id="KAK1173046.1"/>
    </source>
</evidence>
<protein>
    <recommendedName>
        <fullName evidence="5">Plectin/eS10 N-terminal domain-containing protein</fullName>
    </recommendedName>
</protein>
<feature type="domain" description="Plectin/eS10 N-terminal" evidence="5">
    <location>
        <begin position="7"/>
        <end position="99"/>
    </location>
</feature>
<comment type="similarity">
    <text evidence="1">Belongs to the eukaryotic ribosomal protein eS10 family.</text>
</comment>
<dbReference type="FunFam" id="1.10.10.10:FF:000388">
    <property type="entry name" value="plectin isoform X1"/>
    <property type="match status" value="1"/>
</dbReference>
<sequence>MVAGMLMPLEKLRAIYELLFRDGVLVTKKDKRPQSLHPEVPELTNLQVIRAMSSLKSRGYVRETFAWRHFYWYLTNEGIVYLRDYLRLPPEIVPSSLQRVCRAASTLDVARRRARVQIVEGPTSYAPKPSCRAGAEGLDSLMDRQGYRRKKVAMEEEESKTQVSAVRASRQPREPHTSKPASAAEGSASFMNQQSSRKEKVVVVQETLQIKNVSAGRGSQKAPKTQTPKPAESGVEDHVSLMDHQGDHKQVTVIQERITVHSSAGAITKKSSAVSVSQEASKLQVNKQPSGASAKAPALVSDHQETLKREVKVLEEENKVQKSSVKYSQDTPKPCLGDGVWDHQEPLKKEV</sequence>
<name>A0AAD8GF79_ACIOX</name>